<reference evidence="1 2" key="1">
    <citation type="submission" date="2017-05" db="EMBL/GenBank/DDBJ databases">
        <title>Complete and WGS of Bordetella genogroups.</title>
        <authorList>
            <person name="Spilker T."/>
            <person name="LiPuma J."/>
        </authorList>
    </citation>
    <scope>NUCLEOTIDE SEQUENCE [LARGE SCALE GENOMIC DNA]</scope>
    <source>
        <strain evidence="1 2">AU7206</strain>
    </source>
</reference>
<dbReference type="RefSeq" id="WP_033470596.1">
    <property type="nucleotide sequence ID" value="NZ_CP021111.1"/>
</dbReference>
<evidence type="ECO:0000313" key="1">
    <source>
        <dbReference type="EMBL" id="ARP93486.1"/>
    </source>
</evidence>
<dbReference type="OrthoDB" id="8441207at2"/>
<organism evidence="1 2">
    <name type="scientific">Bordetella genomosp. 13</name>
    <dbReference type="NCBI Taxonomy" id="463040"/>
    <lineage>
        <taxon>Bacteria</taxon>
        <taxon>Pseudomonadati</taxon>
        <taxon>Pseudomonadota</taxon>
        <taxon>Betaproteobacteria</taxon>
        <taxon>Burkholderiales</taxon>
        <taxon>Alcaligenaceae</taxon>
        <taxon>Bordetella</taxon>
    </lineage>
</organism>
<dbReference type="EMBL" id="CP021111">
    <property type="protein sequence ID" value="ARP93486.1"/>
    <property type="molecule type" value="Genomic_DNA"/>
</dbReference>
<sequence length="266" mass="29520">MDHALIRSQMPTLVAGHVPRNARSFKFNVYDGTPQKTMLGFAADPSPFQGKVIAVTDDAIVVKVKPTQFAVVDRHLVTAVPAEGSKVEVIPYARRHFDGQRVGTPREKTEYLADGRPYTVKSVILGDATTELPVPQARCPELAELIQQLQKLPAPDGHRYISHLLVDANARDFSLVDPKPHDIIATPPSIRFTVETGKFSGQVTVSYDRGGDVYVVELHRDGESVERVDDVYFDDLGDTLERLIDDGSWRLIRVETLSGKARSVRH</sequence>
<dbReference type="Proteomes" id="UP000194161">
    <property type="component" value="Chromosome"/>
</dbReference>
<dbReference type="STRING" id="463040.CAL15_03290"/>
<proteinExistence type="predicted"/>
<accession>A0A1W6Z7V0</accession>
<protein>
    <submittedName>
        <fullName evidence="1">GTPase</fullName>
    </submittedName>
</protein>
<dbReference type="AlphaFoldDB" id="A0A1W6Z7V0"/>
<evidence type="ECO:0000313" key="2">
    <source>
        <dbReference type="Proteomes" id="UP000194161"/>
    </source>
</evidence>
<gene>
    <name evidence="1" type="ORF">CAL15_03290</name>
</gene>
<dbReference type="KEGG" id="bgm:CAL15_03290"/>
<keyword evidence="2" id="KW-1185">Reference proteome</keyword>
<name>A0A1W6Z7V0_9BORD</name>